<accession>A0A931AJN1</accession>
<evidence type="ECO:0000313" key="2">
    <source>
        <dbReference type="EMBL" id="MBF8190277.1"/>
    </source>
</evidence>
<evidence type="ECO:0000313" key="3">
    <source>
        <dbReference type="Proteomes" id="UP000605361"/>
    </source>
</evidence>
<dbReference type="SUPFAM" id="SSF75011">
    <property type="entry name" value="3-carboxy-cis,cis-mucoante lactonizing enzyme"/>
    <property type="match status" value="1"/>
</dbReference>
<dbReference type="Proteomes" id="UP000605361">
    <property type="component" value="Unassembled WGS sequence"/>
</dbReference>
<reference evidence="2" key="1">
    <citation type="submission" date="2020-11" db="EMBL/GenBank/DDBJ databases">
        <title>Whole-genome analyses of Nonomuraea sp. K274.</title>
        <authorList>
            <person name="Veyisoglu A."/>
        </authorList>
    </citation>
    <scope>NUCLEOTIDE SEQUENCE</scope>
    <source>
        <strain evidence="2">K274</strain>
    </source>
</reference>
<name>A0A931AJN1_9ACTN</name>
<dbReference type="InterPro" id="IPR013211">
    <property type="entry name" value="LVIVD"/>
</dbReference>
<dbReference type="AlphaFoldDB" id="A0A931AJN1"/>
<organism evidence="2 3">
    <name type="scientific">Nonomuraea cypriaca</name>
    <dbReference type="NCBI Taxonomy" id="1187855"/>
    <lineage>
        <taxon>Bacteria</taxon>
        <taxon>Bacillati</taxon>
        <taxon>Actinomycetota</taxon>
        <taxon>Actinomycetes</taxon>
        <taxon>Streptosporangiales</taxon>
        <taxon>Streptosporangiaceae</taxon>
        <taxon>Nonomuraea</taxon>
    </lineage>
</organism>
<protein>
    <recommendedName>
        <fullName evidence="4">LVIVD repeat-containing protein</fullName>
    </recommendedName>
</protein>
<proteinExistence type="predicted"/>
<feature type="region of interest" description="Disordered" evidence="1">
    <location>
        <begin position="1"/>
        <end position="22"/>
    </location>
</feature>
<evidence type="ECO:0000256" key="1">
    <source>
        <dbReference type="SAM" id="MobiDB-lite"/>
    </source>
</evidence>
<sequence length="407" mass="44262">MTSDNVTHVANVPKTAPFDGEDDVNTDLAFQENYAYVGNFGGFAIYDISDPTEPKAVSQVACPGQQNDVTIHGDLLILSIDEPRGGPECDSGSGDRSWEGLRIFDVADKASPRYVGAVQTDCGSHTHTMVPSEESLYVYVSSPGPEPESQTCAPPHELLQIVEVPLDSPESARIAAKPNLFPELGSSDYSSGCHDITAYPEKDLAAAACFGDGVLLDIADPVDPKVIQRISDKQNFQIWHSATFNNDATKVVFGDELGGGTQPTCDRNTPRTKGADAVYDLVDGQLQLRGYFKIPREQQGEENCVAHNGSLIPVPGKDIMVQSWYQGGVSIWDFTDSANPKEIGYFERGPFESGALAGSWSAYYYNGYIYSSDIQEGLDVLEIDDPLTDPAKQVKMDDFNVQTQKSY</sequence>
<comment type="caution">
    <text evidence="2">The sequence shown here is derived from an EMBL/GenBank/DDBJ whole genome shotgun (WGS) entry which is preliminary data.</text>
</comment>
<dbReference type="EMBL" id="JADOGI010000117">
    <property type="protein sequence ID" value="MBF8190277.1"/>
    <property type="molecule type" value="Genomic_DNA"/>
</dbReference>
<evidence type="ECO:0008006" key="4">
    <source>
        <dbReference type="Google" id="ProtNLM"/>
    </source>
</evidence>
<keyword evidence="3" id="KW-1185">Reference proteome</keyword>
<gene>
    <name evidence="2" type="ORF">ITP53_32080</name>
</gene>
<dbReference type="Pfam" id="PF08309">
    <property type="entry name" value="LVIVD"/>
    <property type="match status" value="1"/>
</dbReference>